<dbReference type="STRING" id="1034943.BN59_01681"/>
<gene>
    <name evidence="2" type="ORF">BN59_01681</name>
</gene>
<keyword evidence="1" id="KW-0732">Signal</keyword>
<evidence type="ECO:0000313" key="2">
    <source>
        <dbReference type="EMBL" id="CDZ77398.1"/>
    </source>
</evidence>
<feature type="signal peptide" evidence="1">
    <location>
        <begin position="1"/>
        <end position="21"/>
    </location>
</feature>
<dbReference type="AlphaFoldDB" id="A0A078L022"/>
<feature type="chain" id="PRO_5009744139" evidence="1">
    <location>
        <begin position="22"/>
        <end position="125"/>
    </location>
</feature>
<dbReference type="EMBL" id="CCSB01000002">
    <property type="protein sequence ID" value="CDZ77398.1"/>
    <property type="molecule type" value="Genomic_DNA"/>
</dbReference>
<dbReference type="RefSeq" id="WP_043873942.1">
    <property type="nucleotide sequence ID" value="NZ_CCVW01000002.1"/>
</dbReference>
<sequence>MTIKKVFCTAVIALFATASMAANFQIKRGDLPDGSKIDVELRTRSGDCSTFPTDQMHCLETYSKLKGISAENIDRYNAIKKFELETTVLLNIDINSQPVASCQMLQTRLVPNATIVINKEGCVIQ</sequence>
<evidence type="ECO:0000313" key="3">
    <source>
        <dbReference type="Proteomes" id="UP000044071"/>
    </source>
</evidence>
<dbReference type="Proteomes" id="UP000044071">
    <property type="component" value="Unassembled WGS sequence"/>
</dbReference>
<protein>
    <submittedName>
        <fullName evidence="2">Uncharacterized protein</fullName>
    </submittedName>
</protein>
<evidence type="ECO:0000256" key="1">
    <source>
        <dbReference type="SAM" id="SignalP"/>
    </source>
</evidence>
<accession>A0A078L022</accession>
<reference evidence="2 3" key="1">
    <citation type="submission" date="2014-06" db="EMBL/GenBank/DDBJ databases">
        <authorList>
            <person name="Urmite Genomes Urmite Genomes"/>
        </authorList>
    </citation>
    <scope>NUCLEOTIDE SEQUENCE [LARGE SCALE GENOMIC DNA]</scope>
</reference>
<name>A0A078L022_9GAMM</name>
<dbReference type="eggNOG" id="ENOG5031JX6">
    <property type="taxonomic scope" value="Bacteria"/>
</dbReference>
<proteinExistence type="predicted"/>
<keyword evidence="3" id="KW-1185">Reference proteome</keyword>
<organism evidence="2 3">
    <name type="scientific">Legionella massiliensis</name>
    <dbReference type="NCBI Taxonomy" id="1034943"/>
    <lineage>
        <taxon>Bacteria</taxon>
        <taxon>Pseudomonadati</taxon>
        <taxon>Pseudomonadota</taxon>
        <taxon>Gammaproteobacteria</taxon>
        <taxon>Legionellales</taxon>
        <taxon>Legionellaceae</taxon>
        <taxon>Legionella</taxon>
    </lineage>
</organism>